<sequence length="129" mass="14777">MENKGVDAAKKRKKATDPIEVEKADSGQEVVIEEVAGSDEVEMNIARILEKIERFTQQVSELLEAGKTMFKDLSAEFEERMIGIHREQIEKWQHEIKELRSLDALNEEANARLHNAQYLLRSIHVDSSS</sequence>
<reference evidence="1 2" key="1">
    <citation type="journal article" date="2022" name="Hortic Res">
        <title>A haplotype resolved chromosomal level avocado genome allows analysis of novel avocado genes.</title>
        <authorList>
            <person name="Nath O."/>
            <person name="Fletcher S.J."/>
            <person name="Hayward A."/>
            <person name="Shaw L.M."/>
            <person name="Masouleh A.K."/>
            <person name="Furtado A."/>
            <person name="Henry R.J."/>
            <person name="Mitter N."/>
        </authorList>
    </citation>
    <scope>NUCLEOTIDE SEQUENCE [LARGE SCALE GENOMIC DNA]</scope>
    <source>
        <strain evidence="2">cv. Hass</strain>
    </source>
</reference>
<protein>
    <submittedName>
        <fullName evidence="1">Uncharacterized protein</fullName>
    </submittedName>
</protein>
<dbReference type="Proteomes" id="UP001234297">
    <property type="component" value="Chromosome 1"/>
</dbReference>
<evidence type="ECO:0000313" key="1">
    <source>
        <dbReference type="EMBL" id="KAJ8650427.1"/>
    </source>
</evidence>
<name>A0ACC2MX93_PERAE</name>
<keyword evidence="2" id="KW-1185">Reference proteome</keyword>
<proteinExistence type="predicted"/>
<dbReference type="EMBL" id="CM056809">
    <property type="protein sequence ID" value="KAJ8650427.1"/>
    <property type="molecule type" value="Genomic_DNA"/>
</dbReference>
<evidence type="ECO:0000313" key="2">
    <source>
        <dbReference type="Proteomes" id="UP001234297"/>
    </source>
</evidence>
<comment type="caution">
    <text evidence="1">The sequence shown here is derived from an EMBL/GenBank/DDBJ whole genome shotgun (WGS) entry which is preliminary data.</text>
</comment>
<gene>
    <name evidence="1" type="ORF">MRB53_003450</name>
</gene>
<accession>A0ACC2MX93</accession>
<organism evidence="1 2">
    <name type="scientific">Persea americana</name>
    <name type="common">Avocado</name>
    <dbReference type="NCBI Taxonomy" id="3435"/>
    <lineage>
        <taxon>Eukaryota</taxon>
        <taxon>Viridiplantae</taxon>
        <taxon>Streptophyta</taxon>
        <taxon>Embryophyta</taxon>
        <taxon>Tracheophyta</taxon>
        <taxon>Spermatophyta</taxon>
        <taxon>Magnoliopsida</taxon>
        <taxon>Magnoliidae</taxon>
        <taxon>Laurales</taxon>
        <taxon>Lauraceae</taxon>
        <taxon>Persea</taxon>
    </lineage>
</organism>